<evidence type="ECO:0000256" key="6">
    <source>
        <dbReference type="ARBA" id="ARBA00023136"/>
    </source>
</evidence>
<dbReference type="SUPFAM" id="SSF161098">
    <property type="entry name" value="MetI-like"/>
    <property type="match status" value="1"/>
</dbReference>
<dbReference type="Gene3D" id="1.10.3720.10">
    <property type="entry name" value="MetI-like"/>
    <property type="match status" value="1"/>
</dbReference>
<evidence type="ECO:0000256" key="1">
    <source>
        <dbReference type="ARBA" id="ARBA00004651"/>
    </source>
</evidence>
<dbReference type="Proteomes" id="UP001141619">
    <property type="component" value="Unassembled WGS sequence"/>
</dbReference>
<comment type="subcellular location">
    <subcellularLocation>
        <location evidence="1 7">Cell membrane</location>
        <topology evidence="1 7">Multi-pass membrane protein</topology>
    </subcellularLocation>
</comment>
<feature type="transmembrane region" description="Helical" evidence="7">
    <location>
        <begin position="12"/>
        <end position="30"/>
    </location>
</feature>
<dbReference type="Pfam" id="PF00528">
    <property type="entry name" value="BPD_transp_1"/>
    <property type="match status" value="1"/>
</dbReference>
<dbReference type="RefSeq" id="WP_274944532.1">
    <property type="nucleotide sequence ID" value="NZ_JANWOI010000004.1"/>
</dbReference>
<keyword evidence="4 7" id="KW-0812">Transmembrane</keyword>
<evidence type="ECO:0000313" key="10">
    <source>
        <dbReference type="Proteomes" id="UP001141619"/>
    </source>
</evidence>
<organism evidence="9 10">
    <name type="scientific">Govanella unica</name>
    <dbReference type="NCBI Taxonomy" id="2975056"/>
    <lineage>
        <taxon>Bacteria</taxon>
        <taxon>Pseudomonadati</taxon>
        <taxon>Pseudomonadota</taxon>
        <taxon>Alphaproteobacteria</taxon>
        <taxon>Emcibacterales</taxon>
        <taxon>Govanellaceae</taxon>
        <taxon>Govanella</taxon>
    </lineage>
</organism>
<gene>
    <name evidence="9" type="primary">oppB</name>
    <name evidence="9" type="ORF">NYP16_12775</name>
</gene>
<dbReference type="NCBIfam" id="NF007008">
    <property type="entry name" value="PRK09471.1"/>
    <property type="match status" value="1"/>
</dbReference>
<keyword evidence="6 7" id="KW-0472">Membrane</keyword>
<evidence type="ECO:0000256" key="7">
    <source>
        <dbReference type="RuleBase" id="RU363032"/>
    </source>
</evidence>
<evidence type="ECO:0000259" key="8">
    <source>
        <dbReference type="PROSITE" id="PS50928"/>
    </source>
</evidence>
<keyword evidence="5 7" id="KW-1133">Transmembrane helix</keyword>
<dbReference type="AlphaFoldDB" id="A0A9X3TZH6"/>
<feature type="domain" description="ABC transmembrane type-1" evidence="8">
    <location>
        <begin position="94"/>
        <end position="297"/>
    </location>
</feature>
<dbReference type="PROSITE" id="PS50928">
    <property type="entry name" value="ABC_TM1"/>
    <property type="match status" value="1"/>
</dbReference>
<dbReference type="InterPro" id="IPR035906">
    <property type="entry name" value="MetI-like_sf"/>
</dbReference>
<protein>
    <submittedName>
        <fullName evidence="9">Oligopeptide ABC transporter permease OppB</fullName>
    </submittedName>
</protein>
<feature type="transmembrane region" description="Helical" evidence="7">
    <location>
        <begin position="274"/>
        <end position="300"/>
    </location>
</feature>
<dbReference type="GO" id="GO:0005886">
    <property type="term" value="C:plasma membrane"/>
    <property type="evidence" value="ECO:0007669"/>
    <property type="project" value="UniProtKB-SubCell"/>
</dbReference>
<keyword evidence="3" id="KW-1003">Cell membrane</keyword>
<comment type="similarity">
    <text evidence="7">Belongs to the binding-protein-dependent transport system permease family.</text>
</comment>
<comment type="caution">
    <text evidence="9">The sequence shown here is derived from an EMBL/GenBank/DDBJ whole genome shotgun (WGS) entry which is preliminary data.</text>
</comment>
<dbReference type="CDD" id="cd06261">
    <property type="entry name" value="TM_PBP2"/>
    <property type="match status" value="1"/>
</dbReference>
<evidence type="ECO:0000256" key="5">
    <source>
        <dbReference type="ARBA" id="ARBA00022989"/>
    </source>
</evidence>
<feature type="transmembrane region" description="Helical" evidence="7">
    <location>
        <begin position="170"/>
        <end position="188"/>
    </location>
</feature>
<dbReference type="EMBL" id="JANWOI010000004">
    <property type="protein sequence ID" value="MDA5194826.1"/>
    <property type="molecule type" value="Genomic_DNA"/>
</dbReference>
<dbReference type="PANTHER" id="PTHR30465">
    <property type="entry name" value="INNER MEMBRANE ABC TRANSPORTER"/>
    <property type="match status" value="1"/>
</dbReference>
<keyword evidence="2 7" id="KW-0813">Transport</keyword>
<reference evidence="9" key="2">
    <citation type="journal article" date="2023" name="Syst. Appl. Microbiol.">
        <title>Govania unica gen. nov., sp. nov., a rare biosphere bacterium that represents a novel family in the class Alphaproteobacteria.</title>
        <authorList>
            <person name="Vandamme P."/>
            <person name="Peeters C."/>
            <person name="Hettiarachchi A."/>
            <person name="Cnockaert M."/>
            <person name="Carlier A."/>
        </authorList>
    </citation>
    <scope>NUCLEOTIDE SEQUENCE</scope>
    <source>
        <strain evidence="9">LMG 31809</strain>
    </source>
</reference>
<name>A0A9X3TZH6_9PROT</name>
<evidence type="ECO:0000256" key="2">
    <source>
        <dbReference type="ARBA" id="ARBA00022448"/>
    </source>
</evidence>
<accession>A0A9X3TZH6</accession>
<dbReference type="InterPro" id="IPR000515">
    <property type="entry name" value="MetI-like"/>
</dbReference>
<proteinExistence type="inferred from homology"/>
<feature type="transmembrane region" description="Helical" evidence="7">
    <location>
        <begin position="133"/>
        <end position="158"/>
    </location>
</feature>
<keyword evidence="10" id="KW-1185">Reference proteome</keyword>
<feature type="transmembrane region" description="Helical" evidence="7">
    <location>
        <begin position="100"/>
        <end position="121"/>
    </location>
</feature>
<dbReference type="GO" id="GO:0055085">
    <property type="term" value="P:transmembrane transport"/>
    <property type="evidence" value="ECO:0007669"/>
    <property type="project" value="InterPro"/>
</dbReference>
<feature type="transmembrane region" description="Helical" evidence="7">
    <location>
        <begin position="228"/>
        <end position="254"/>
    </location>
</feature>
<evidence type="ECO:0000313" key="9">
    <source>
        <dbReference type="EMBL" id="MDA5194826.1"/>
    </source>
</evidence>
<reference evidence="9" key="1">
    <citation type="submission" date="2022-08" db="EMBL/GenBank/DDBJ databases">
        <authorList>
            <person name="Vandamme P."/>
            <person name="Hettiarachchi A."/>
            <person name="Peeters C."/>
            <person name="Cnockaert M."/>
            <person name="Carlier A."/>
        </authorList>
    </citation>
    <scope>NUCLEOTIDE SEQUENCE</scope>
    <source>
        <strain evidence="9">LMG 31809</strain>
    </source>
</reference>
<dbReference type="PANTHER" id="PTHR30465:SF74">
    <property type="entry name" value="OLIGOPEPTIDE TRANSPORT SYSTEM PERMEASE PROTEIN OPPB"/>
    <property type="match status" value="1"/>
</dbReference>
<sequence>MWAYALRRGLAAIPTLFVIVTLAFFLMRVAPGGPFDAERTLPAEIEANIKAAYHLDKPLIVQYGIYVGNLLRGDFGPSYKYKDFTVGELIAAGFPVSLKIGGMAILLASLLGIAAGSLAALRQNSRVDHLVMGFAMTGIALPGYVVAPLLALAFGVYLKWLPVAGWNTGGWREMVLPVTALTLPYLAYIARLTRGSMIEVLHANYIRTARAKGLPMHRILTHHALKAALMPVVSFLGPAIAGIITGSVVIEQIFGLPGIGRYFVQGALNRDYTLVLGVVIFYAVLIMLLNLAVDLIYALLDPRVRYR</sequence>
<evidence type="ECO:0000256" key="4">
    <source>
        <dbReference type="ARBA" id="ARBA00022692"/>
    </source>
</evidence>
<evidence type="ECO:0000256" key="3">
    <source>
        <dbReference type="ARBA" id="ARBA00022475"/>
    </source>
</evidence>